<evidence type="ECO:0000313" key="11">
    <source>
        <dbReference type="Proteomes" id="UP000245383"/>
    </source>
</evidence>
<dbReference type="AlphaFoldDB" id="A0A2T9YY84"/>
<dbReference type="STRING" id="133385.A0A2T9YY84"/>
<dbReference type="GO" id="GO:0005634">
    <property type="term" value="C:nucleus"/>
    <property type="evidence" value="ECO:0007669"/>
    <property type="project" value="TreeGrafter"/>
</dbReference>
<evidence type="ECO:0000256" key="5">
    <source>
        <dbReference type="ARBA" id="ARBA00022833"/>
    </source>
</evidence>
<dbReference type="InterPro" id="IPR003000">
    <property type="entry name" value="Sirtuin"/>
</dbReference>
<comment type="similarity">
    <text evidence="2">Belongs to the sirtuin family. Class I subfamily.</text>
</comment>
<evidence type="ECO:0000256" key="4">
    <source>
        <dbReference type="ARBA" id="ARBA00022723"/>
    </source>
</evidence>
<evidence type="ECO:0000256" key="7">
    <source>
        <dbReference type="PROSITE-ProRule" id="PRU00236"/>
    </source>
</evidence>
<dbReference type="InterPro" id="IPR026590">
    <property type="entry name" value="Ssirtuin_cat_dom"/>
</dbReference>
<dbReference type="Pfam" id="PF02146">
    <property type="entry name" value="SIR2"/>
    <property type="match status" value="1"/>
</dbReference>
<dbReference type="InterPro" id="IPR029035">
    <property type="entry name" value="DHS-like_NAD/FAD-binding_dom"/>
</dbReference>
<keyword evidence="4 7" id="KW-0479">Metal-binding</keyword>
<feature type="domain" description="Deacetylase sirtuin-type" evidence="9">
    <location>
        <begin position="159"/>
        <end position="430"/>
    </location>
</feature>
<evidence type="ECO:0000313" key="10">
    <source>
        <dbReference type="EMBL" id="PVU97312.1"/>
    </source>
</evidence>
<dbReference type="InterPro" id="IPR050134">
    <property type="entry name" value="NAD-dep_sirtuin_deacylases"/>
</dbReference>
<evidence type="ECO:0000256" key="6">
    <source>
        <dbReference type="ARBA" id="ARBA00023027"/>
    </source>
</evidence>
<dbReference type="SUPFAM" id="SSF52467">
    <property type="entry name" value="DHS-like NAD/FAD-binding domain"/>
    <property type="match status" value="1"/>
</dbReference>
<keyword evidence="11" id="KW-1185">Reference proteome</keyword>
<keyword evidence="3" id="KW-0808">Transferase</keyword>
<evidence type="ECO:0000256" key="2">
    <source>
        <dbReference type="ARBA" id="ARBA00006924"/>
    </source>
</evidence>
<dbReference type="GO" id="GO:0046872">
    <property type="term" value="F:metal ion binding"/>
    <property type="evidence" value="ECO:0007669"/>
    <property type="project" value="UniProtKB-KW"/>
</dbReference>
<dbReference type="PROSITE" id="PS50305">
    <property type="entry name" value="SIRTUIN"/>
    <property type="match status" value="1"/>
</dbReference>
<feature type="binding site" evidence="7">
    <location>
        <position position="302"/>
    </location>
    <ligand>
        <name>Zn(2+)</name>
        <dbReference type="ChEBI" id="CHEBI:29105"/>
    </ligand>
</feature>
<proteinExistence type="inferred from homology"/>
<comment type="caution">
    <text evidence="10">The sequence shown here is derived from an EMBL/GenBank/DDBJ whole genome shotgun (WGS) entry which is preliminary data.</text>
</comment>
<gene>
    <name evidence="10" type="ORF">BB561_000622</name>
</gene>
<keyword evidence="6" id="KW-0520">NAD</keyword>
<feature type="binding site" evidence="7">
    <location>
        <position position="297"/>
    </location>
    <ligand>
        <name>Zn(2+)</name>
        <dbReference type="ChEBI" id="CHEBI:29105"/>
    </ligand>
</feature>
<dbReference type="GO" id="GO:0017136">
    <property type="term" value="F:histone deacetylase activity, NAD-dependent"/>
    <property type="evidence" value="ECO:0007669"/>
    <property type="project" value="TreeGrafter"/>
</dbReference>
<evidence type="ECO:0000256" key="3">
    <source>
        <dbReference type="ARBA" id="ARBA00022679"/>
    </source>
</evidence>
<feature type="region of interest" description="Disordered" evidence="8">
    <location>
        <begin position="102"/>
        <end position="136"/>
    </location>
</feature>
<name>A0A2T9YY84_9FUNG</name>
<dbReference type="GO" id="GO:0070403">
    <property type="term" value="F:NAD+ binding"/>
    <property type="evidence" value="ECO:0007669"/>
    <property type="project" value="InterPro"/>
</dbReference>
<protein>
    <recommendedName>
        <fullName evidence="9">Deacetylase sirtuin-type domain-containing protein</fullName>
    </recommendedName>
</protein>
<organism evidence="10 11">
    <name type="scientific">Smittium simulii</name>
    <dbReference type="NCBI Taxonomy" id="133385"/>
    <lineage>
        <taxon>Eukaryota</taxon>
        <taxon>Fungi</taxon>
        <taxon>Fungi incertae sedis</taxon>
        <taxon>Zoopagomycota</taxon>
        <taxon>Kickxellomycotina</taxon>
        <taxon>Harpellomycetes</taxon>
        <taxon>Harpellales</taxon>
        <taxon>Legeriomycetaceae</taxon>
        <taxon>Smittium</taxon>
    </lineage>
</organism>
<dbReference type="CDD" id="cd01408">
    <property type="entry name" value="SIRT1"/>
    <property type="match status" value="1"/>
</dbReference>
<dbReference type="InterPro" id="IPR026591">
    <property type="entry name" value="Sirtuin_cat_small_dom_sf"/>
</dbReference>
<dbReference type="Gene3D" id="3.40.50.1220">
    <property type="entry name" value="TPP-binding domain"/>
    <property type="match status" value="1"/>
</dbReference>
<feature type="compositionally biased region" description="Basic and acidic residues" evidence="8">
    <location>
        <begin position="127"/>
        <end position="136"/>
    </location>
</feature>
<dbReference type="Gene3D" id="3.30.1600.10">
    <property type="entry name" value="SIR2/SIRT2 'Small Domain"/>
    <property type="match status" value="1"/>
</dbReference>
<accession>A0A2T9YY84</accession>
<dbReference type="PANTHER" id="PTHR11085">
    <property type="entry name" value="NAD-DEPENDENT PROTEIN DEACYLASE SIRTUIN-5, MITOCHONDRIAL-RELATED"/>
    <property type="match status" value="1"/>
</dbReference>
<evidence type="ECO:0000259" key="9">
    <source>
        <dbReference type="PROSITE" id="PS50305"/>
    </source>
</evidence>
<comment type="cofactor">
    <cofactor evidence="1">
        <name>Zn(2+)</name>
        <dbReference type="ChEBI" id="CHEBI:29105"/>
    </cofactor>
</comment>
<feature type="binding site" evidence="7">
    <location>
        <position position="326"/>
    </location>
    <ligand>
        <name>Zn(2+)</name>
        <dbReference type="ChEBI" id="CHEBI:29105"/>
    </ligand>
</feature>
<dbReference type="Proteomes" id="UP000245383">
    <property type="component" value="Unassembled WGS sequence"/>
</dbReference>
<feature type="compositionally biased region" description="Basic and acidic residues" evidence="8">
    <location>
        <begin position="111"/>
        <end position="120"/>
    </location>
</feature>
<reference evidence="10 11" key="1">
    <citation type="journal article" date="2018" name="MBio">
        <title>Comparative Genomics Reveals the Core Gene Toolbox for the Fungus-Insect Symbiosis.</title>
        <authorList>
            <person name="Wang Y."/>
            <person name="Stata M."/>
            <person name="Wang W."/>
            <person name="Stajich J.E."/>
            <person name="White M.M."/>
            <person name="Moncalvo J.M."/>
        </authorList>
    </citation>
    <scope>NUCLEOTIDE SEQUENCE [LARGE SCALE GENOMIC DNA]</scope>
    <source>
        <strain evidence="10 11">SWE-8-4</strain>
    </source>
</reference>
<keyword evidence="5 7" id="KW-0862">Zinc</keyword>
<dbReference type="EMBL" id="MBFR01000014">
    <property type="protein sequence ID" value="PVU97312.1"/>
    <property type="molecule type" value="Genomic_DNA"/>
</dbReference>
<evidence type="ECO:0000256" key="1">
    <source>
        <dbReference type="ARBA" id="ARBA00001947"/>
    </source>
</evidence>
<evidence type="ECO:0000256" key="8">
    <source>
        <dbReference type="SAM" id="MobiDB-lite"/>
    </source>
</evidence>
<feature type="active site" description="Proton acceptor" evidence="7">
    <location>
        <position position="289"/>
    </location>
</feature>
<dbReference type="OrthoDB" id="420264at2759"/>
<sequence>MKNQKNISSNCSQSDLDEVTELFANKLEISELNQNENKENKVESVTQVNSSLCLEQENKAESATYSNSSLCLEQEKQNKVESVTHVNSSLCLEQENKAESATNSNSSLCLEQEKENRADEAEQIASSEKKSEELPESDKIADSIKVLSTKENIVSEKKKIYDTESLKAITDIILSGKAKNIIILTGAGISTSSGIPDFRSPNTGLYDNLQQFDLPYAEAIFDIEFFETNPKPFYTLAKELYPGNFSPTLSHAFIKMVADNGLLLRNYTQNIDTLERIAGLDSKYIIEAHGSFYKAHCINKKCNSEYSQEWVKEMIDADTIPKCKKCKEYVKPDITFFGEQLPANFYQSIRKDFLKCDLLIVMGTSLQVYPFASLVNKTGLKAKRLLINREKVGETISGEVGLEFGNKRDYLFLGDSDDACYELIKLLGWYDQLNKSYKPILENYRSRI</sequence>
<dbReference type="PANTHER" id="PTHR11085:SF6">
    <property type="entry name" value="NAD-DEPENDENT PROTEIN DEACETYLASE SIRTUIN-2"/>
    <property type="match status" value="1"/>
</dbReference>
<feature type="binding site" evidence="7">
    <location>
        <position position="323"/>
    </location>
    <ligand>
        <name>Zn(2+)</name>
        <dbReference type="ChEBI" id="CHEBI:29105"/>
    </ligand>
</feature>